<dbReference type="Gene3D" id="1.20.5.170">
    <property type="match status" value="1"/>
</dbReference>
<evidence type="ECO:0000313" key="12">
    <source>
        <dbReference type="Proteomes" id="UP000294847"/>
    </source>
</evidence>
<dbReference type="InterPro" id="IPR046347">
    <property type="entry name" value="bZIP_sf"/>
</dbReference>
<dbReference type="InterPro" id="IPR050936">
    <property type="entry name" value="AP-1-like"/>
</dbReference>
<name>A0A4P7N740_PYROR</name>
<dbReference type="GO" id="GO:0001228">
    <property type="term" value="F:DNA-binding transcription activator activity, RNA polymerase II-specific"/>
    <property type="evidence" value="ECO:0007669"/>
    <property type="project" value="TreeGrafter"/>
</dbReference>
<dbReference type="VEuPathDB" id="FungiDB:M_BR32_EuGene_00067821"/>
<gene>
    <name evidence="11" type="ORF">PoMZ_02366</name>
</gene>
<dbReference type="SMR" id="A0A4P7N740"/>
<sequence>MLARRGHSQSALQSDKKLQEIHSINHFSTASDLTPTASMMGQISPLLQLPSPPAGSYNNYLYADPDHYIDAQTSASQSPINSQYDMSSYVQDFCLGDVYPSPEGDCDAESPQPLEGSSTSPSATPDAKAPAKRKRENRYKNAPPSVLSRRRAQNRASQRAYRERKDQRIKDLEQMLNDSKQRNDLLSQAYQNLHGEYTKLRTAQELIGADRNTAAASYDFSSFDPSSFDLSSILGPAPTTRGIDIGLYAYPDITSYGHI</sequence>
<evidence type="ECO:0000256" key="2">
    <source>
        <dbReference type="ARBA" id="ARBA00004123"/>
    </source>
</evidence>
<reference evidence="11 12" key="1">
    <citation type="journal article" date="2019" name="Mol. Biol. Evol.">
        <title>Blast fungal genomes show frequent chromosomal changes, gene gains and losses, and effector gene turnover.</title>
        <authorList>
            <person name="Gomez Luciano L.B."/>
            <person name="Jason Tsai I."/>
            <person name="Chuma I."/>
            <person name="Tosa Y."/>
            <person name="Chen Y.H."/>
            <person name="Li J.Y."/>
            <person name="Li M.Y."/>
            <person name="Jade Lu M.Y."/>
            <person name="Nakayashiki H."/>
            <person name="Li W.H."/>
        </authorList>
    </citation>
    <scope>NUCLEOTIDE SEQUENCE [LARGE SCALE GENOMIC DNA]</scope>
    <source>
        <strain evidence="11">MZ5-1-6</strain>
    </source>
</reference>
<evidence type="ECO:0000313" key="11">
    <source>
        <dbReference type="EMBL" id="QBZ57442.1"/>
    </source>
</evidence>
<evidence type="ECO:0000256" key="4">
    <source>
        <dbReference type="ARBA" id="ARBA00023015"/>
    </source>
</evidence>
<keyword evidence="4" id="KW-0805">Transcription regulation</keyword>
<evidence type="ECO:0000256" key="8">
    <source>
        <dbReference type="ARBA" id="ARBA00044067"/>
    </source>
</evidence>
<organism evidence="11 12">
    <name type="scientific">Pyricularia oryzae</name>
    <name type="common">Rice blast fungus</name>
    <name type="synonym">Magnaporthe oryzae</name>
    <dbReference type="NCBI Taxonomy" id="318829"/>
    <lineage>
        <taxon>Eukaryota</taxon>
        <taxon>Fungi</taxon>
        <taxon>Dikarya</taxon>
        <taxon>Ascomycota</taxon>
        <taxon>Pezizomycotina</taxon>
        <taxon>Sordariomycetes</taxon>
        <taxon>Sordariomycetidae</taxon>
        <taxon>Magnaporthales</taxon>
        <taxon>Pyriculariaceae</taxon>
        <taxon>Pyricularia</taxon>
    </lineage>
</organism>
<evidence type="ECO:0000259" key="10">
    <source>
        <dbReference type="PROSITE" id="PS50217"/>
    </source>
</evidence>
<accession>A0A4P7N740</accession>
<dbReference type="SMART" id="SM00338">
    <property type="entry name" value="BRLZ"/>
    <property type="match status" value="1"/>
</dbReference>
<comment type="function">
    <text evidence="1">Putative transcription factor.</text>
</comment>
<keyword evidence="6" id="KW-0804">Transcription</keyword>
<dbReference type="GO" id="GO:0000976">
    <property type="term" value="F:transcription cis-regulatory region binding"/>
    <property type="evidence" value="ECO:0007669"/>
    <property type="project" value="InterPro"/>
</dbReference>
<protein>
    <recommendedName>
        <fullName evidence="8">Putative transcription factor kapC</fullName>
    </recommendedName>
</protein>
<dbReference type="PANTHER" id="PTHR40621">
    <property type="entry name" value="TRANSCRIPTION FACTOR KAPC-RELATED"/>
    <property type="match status" value="1"/>
</dbReference>
<dbReference type="GO" id="GO:0090575">
    <property type="term" value="C:RNA polymerase II transcription regulator complex"/>
    <property type="evidence" value="ECO:0007669"/>
    <property type="project" value="TreeGrafter"/>
</dbReference>
<dbReference type="OMA" id="YNMASLM"/>
<evidence type="ECO:0000256" key="3">
    <source>
        <dbReference type="ARBA" id="ARBA00007163"/>
    </source>
</evidence>
<dbReference type="PROSITE" id="PS50217">
    <property type="entry name" value="BZIP"/>
    <property type="match status" value="1"/>
</dbReference>
<dbReference type="CDD" id="cd14688">
    <property type="entry name" value="bZIP_YAP"/>
    <property type="match status" value="1"/>
</dbReference>
<dbReference type="PROSITE" id="PS00036">
    <property type="entry name" value="BZIP_BASIC"/>
    <property type="match status" value="1"/>
</dbReference>
<keyword evidence="7" id="KW-0539">Nucleus</keyword>
<evidence type="ECO:0000256" key="7">
    <source>
        <dbReference type="ARBA" id="ARBA00023242"/>
    </source>
</evidence>
<comment type="similarity">
    <text evidence="3">Belongs to the bZIP family.</text>
</comment>
<feature type="region of interest" description="Disordered" evidence="9">
    <location>
        <begin position="100"/>
        <end position="168"/>
    </location>
</feature>
<feature type="domain" description="BZIP" evidence="10">
    <location>
        <begin position="149"/>
        <end position="201"/>
    </location>
</feature>
<dbReference type="AlphaFoldDB" id="A0A4P7N740"/>
<keyword evidence="5" id="KW-0238">DNA-binding</keyword>
<dbReference type="SUPFAM" id="SSF57959">
    <property type="entry name" value="Leucine zipper domain"/>
    <property type="match status" value="1"/>
</dbReference>
<evidence type="ECO:0000256" key="9">
    <source>
        <dbReference type="SAM" id="MobiDB-lite"/>
    </source>
</evidence>
<dbReference type="EMBL" id="CP034205">
    <property type="protein sequence ID" value="QBZ57442.1"/>
    <property type="molecule type" value="Genomic_DNA"/>
</dbReference>
<evidence type="ECO:0000256" key="6">
    <source>
        <dbReference type="ARBA" id="ARBA00023163"/>
    </source>
</evidence>
<dbReference type="PANTHER" id="PTHR40621:SF11">
    <property type="entry name" value="TRANSCRIPTION FACTOR KAPC-RELATED"/>
    <property type="match status" value="1"/>
</dbReference>
<evidence type="ECO:0000256" key="5">
    <source>
        <dbReference type="ARBA" id="ARBA00023125"/>
    </source>
</evidence>
<evidence type="ECO:0000256" key="1">
    <source>
        <dbReference type="ARBA" id="ARBA00004049"/>
    </source>
</evidence>
<comment type="subcellular location">
    <subcellularLocation>
        <location evidence="2">Nucleus</location>
    </subcellularLocation>
</comment>
<proteinExistence type="inferred from homology"/>
<dbReference type="InterPro" id="IPR004827">
    <property type="entry name" value="bZIP"/>
</dbReference>
<dbReference type="Proteomes" id="UP000294847">
    <property type="component" value="Chromosome 2"/>
</dbReference>